<keyword evidence="1" id="KW-0328">Glycosyltransferase</keyword>
<dbReference type="Gene3D" id="3.40.50.2000">
    <property type="entry name" value="Glycogen Phosphorylase B"/>
    <property type="match status" value="2"/>
</dbReference>
<dbReference type="PANTHER" id="PTHR45947">
    <property type="entry name" value="SULFOQUINOVOSYL TRANSFERASE SQD2"/>
    <property type="match status" value="1"/>
</dbReference>
<dbReference type="InterPro" id="IPR050194">
    <property type="entry name" value="Glycosyltransferase_grp1"/>
</dbReference>
<evidence type="ECO:0000313" key="5">
    <source>
        <dbReference type="EMBL" id="TDT34355.1"/>
    </source>
</evidence>
<organism evidence="5 6">
    <name type="scientific">Naumannella halotolerans</name>
    <dbReference type="NCBI Taxonomy" id="993414"/>
    <lineage>
        <taxon>Bacteria</taxon>
        <taxon>Bacillati</taxon>
        <taxon>Actinomycetota</taxon>
        <taxon>Actinomycetes</taxon>
        <taxon>Propionibacteriales</taxon>
        <taxon>Propionibacteriaceae</taxon>
        <taxon>Naumannella</taxon>
    </lineage>
</organism>
<evidence type="ECO:0000256" key="2">
    <source>
        <dbReference type="ARBA" id="ARBA00022679"/>
    </source>
</evidence>
<dbReference type="InterPro" id="IPR028098">
    <property type="entry name" value="Glyco_trans_4-like_N"/>
</dbReference>
<evidence type="ECO:0000313" key="6">
    <source>
        <dbReference type="Proteomes" id="UP000295371"/>
    </source>
</evidence>
<proteinExistence type="predicted"/>
<dbReference type="SUPFAM" id="SSF53756">
    <property type="entry name" value="UDP-Glycosyltransferase/glycogen phosphorylase"/>
    <property type="match status" value="1"/>
</dbReference>
<feature type="domain" description="Glycosyl transferase family 1" evidence="3">
    <location>
        <begin position="223"/>
        <end position="386"/>
    </location>
</feature>
<evidence type="ECO:0000259" key="3">
    <source>
        <dbReference type="Pfam" id="PF00534"/>
    </source>
</evidence>
<dbReference type="RefSeq" id="WP_243831822.1">
    <property type="nucleotide sequence ID" value="NZ_CP171129.1"/>
</dbReference>
<feature type="domain" description="Glycosyltransferase subfamily 4-like N-terminal" evidence="4">
    <location>
        <begin position="87"/>
        <end position="208"/>
    </location>
</feature>
<keyword evidence="2 5" id="KW-0808">Transferase</keyword>
<dbReference type="InterPro" id="IPR001296">
    <property type="entry name" value="Glyco_trans_1"/>
</dbReference>
<keyword evidence="6" id="KW-1185">Reference proteome</keyword>
<dbReference type="Proteomes" id="UP000295371">
    <property type="component" value="Unassembled WGS sequence"/>
</dbReference>
<evidence type="ECO:0000259" key="4">
    <source>
        <dbReference type="Pfam" id="PF13439"/>
    </source>
</evidence>
<dbReference type="GO" id="GO:1901137">
    <property type="term" value="P:carbohydrate derivative biosynthetic process"/>
    <property type="evidence" value="ECO:0007669"/>
    <property type="project" value="UniProtKB-ARBA"/>
</dbReference>
<comment type="caution">
    <text evidence="5">The sequence shown here is derived from an EMBL/GenBank/DDBJ whole genome shotgun (WGS) entry which is preliminary data.</text>
</comment>
<dbReference type="EMBL" id="SOAW01000001">
    <property type="protein sequence ID" value="TDT34355.1"/>
    <property type="molecule type" value="Genomic_DNA"/>
</dbReference>
<dbReference type="PANTHER" id="PTHR45947:SF14">
    <property type="entry name" value="SLL1723 PROTEIN"/>
    <property type="match status" value="1"/>
</dbReference>
<dbReference type="AlphaFoldDB" id="A0A4R7JAF7"/>
<dbReference type="Pfam" id="PF13439">
    <property type="entry name" value="Glyco_transf_4"/>
    <property type="match status" value="1"/>
</dbReference>
<dbReference type="Pfam" id="PF00534">
    <property type="entry name" value="Glycos_transf_1"/>
    <property type="match status" value="1"/>
</dbReference>
<sequence>MTEKPHIGYVVKVYPRYSETFIVTEILAREAAGEKLSIFSLRPTTDARFQPEIARVQAPVHHVGKPHKLSDAAVVMAAAERVLPDFGPRFGALMPWLVRFDPVDVLQGVEVATAAADAGIDHLHAHFASVQARVAWLAAKLLGISFSVTTHAKDIFHKSIDREVLALILRDADQVITISDYNHAYLREQFGELGARVTVVRNGLELERFPFTAPDEVGQTLNIAAVGRLVAKKGFAVLIDAVSVATGAGLRCRVRIAGDGELRRELQTQIIANGLVDTVELIGPRSQTELQELMNWADVMVVPSVNAADGNAEGLPTVLLEAMARGVPCIASAVTGIPEAIWPAENPGERTGTLVPPGDPAALATALIAAADPSHPRMQIAANARRLIETEYDSRRQAAKLAALQTITSGREAGR</sequence>
<dbReference type="GO" id="GO:0016757">
    <property type="term" value="F:glycosyltransferase activity"/>
    <property type="evidence" value="ECO:0007669"/>
    <property type="project" value="UniProtKB-KW"/>
</dbReference>
<reference evidence="5 6" key="1">
    <citation type="submission" date="2019-03" db="EMBL/GenBank/DDBJ databases">
        <title>Genomic Encyclopedia of Archaeal and Bacterial Type Strains, Phase II (KMG-II): from individual species to whole genera.</title>
        <authorList>
            <person name="Goeker M."/>
        </authorList>
    </citation>
    <scope>NUCLEOTIDE SEQUENCE [LARGE SCALE GENOMIC DNA]</scope>
    <source>
        <strain evidence="5 6">DSM 24323</strain>
    </source>
</reference>
<evidence type="ECO:0000256" key="1">
    <source>
        <dbReference type="ARBA" id="ARBA00022676"/>
    </source>
</evidence>
<protein>
    <submittedName>
        <fullName evidence="5">Glycosyltransferase involved in cell wall biosynthesis</fullName>
    </submittedName>
</protein>
<gene>
    <name evidence="5" type="ORF">CLV29_2015</name>
</gene>
<accession>A0A4R7JAF7</accession>
<name>A0A4R7JAF7_9ACTN</name>
<dbReference type="CDD" id="cd03801">
    <property type="entry name" value="GT4_PimA-like"/>
    <property type="match status" value="1"/>
</dbReference>